<proteinExistence type="predicted"/>
<name>A0A369TB45_9PROT</name>
<evidence type="ECO:0000256" key="1">
    <source>
        <dbReference type="SAM" id="MobiDB-lite"/>
    </source>
</evidence>
<feature type="compositionally biased region" description="Pro residues" evidence="1">
    <location>
        <begin position="51"/>
        <end position="64"/>
    </location>
</feature>
<comment type="caution">
    <text evidence="2">The sequence shown here is derived from an EMBL/GenBank/DDBJ whole genome shotgun (WGS) entry which is preliminary data.</text>
</comment>
<sequence>MAEIPTSSRQDCDERRREFLELCGKMGAAVPPTVILLASGRNALASGGRSGPPPGLPPGPPGGSPPGRRGGPPWNNS</sequence>
<evidence type="ECO:0000313" key="3">
    <source>
        <dbReference type="Proteomes" id="UP000253941"/>
    </source>
</evidence>
<reference evidence="2 3" key="1">
    <citation type="submission" date="2018-07" db="EMBL/GenBank/DDBJ databases">
        <title>Venubactetium sediminum gen. nov., sp. nov., isolated from a marine solar saltern.</title>
        <authorList>
            <person name="Wang S."/>
        </authorList>
    </citation>
    <scope>NUCLEOTIDE SEQUENCE [LARGE SCALE GENOMIC DNA]</scope>
    <source>
        <strain evidence="2 3">WD2A32</strain>
    </source>
</reference>
<keyword evidence="3" id="KW-1185">Reference proteome</keyword>
<dbReference type="EMBL" id="QPMH01000005">
    <property type="protein sequence ID" value="RDD62500.1"/>
    <property type="molecule type" value="Genomic_DNA"/>
</dbReference>
<evidence type="ECO:0000313" key="2">
    <source>
        <dbReference type="EMBL" id="RDD62500.1"/>
    </source>
</evidence>
<feature type="region of interest" description="Disordered" evidence="1">
    <location>
        <begin position="41"/>
        <end position="77"/>
    </location>
</feature>
<accession>A0A369TB45</accession>
<protein>
    <submittedName>
        <fullName evidence="2">Uncharacterized protein</fullName>
    </submittedName>
</protein>
<dbReference type="AlphaFoldDB" id="A0A369TB45"/>
<dbReference type="Proteomes" id="UP000253941">
    <property type="component" value="Unassembled WGS sequence"/>
</dbReference>
<organism evidence="2 3">
    <name type="scientific">Ferruginivarius sediminum</name>
    <dbReference type="NCBI Taxonomy" id="2661937"/>
    <lineage>
        <taxon>Bacteria</taxon>
        <taxon>Pseudomonadati</taxon>
        <taxon>Pseudomonadota</taxon>
        <taxon>Alphaproteobacteria</taxon>
        <taxon>Rhodospirillales</taxon>
        <taxon>Rhodospirillaceae</taxon>
        <taxon>Ferruginivarius</taxon>
    </lineage>
</organism>
<gene>
    <name evidence="2" type="ORF">DRB17_07600</name>
</gene>